<evidence type="ECO:0000256" key="1">
    <source>
        <dbReference type="ARBA" id="ARBA00022737"/>
    </source>
</evidence>
<feature type="region of interest" description="Disordered" evidence="2">
    <location>
        <begin position="264"/>
        <end position="285"/>
    </location>
</feature>
<keyword evidence="5" id="KW-1185">Reference proteome</keyword>
<keyword evidence="1" id="KW-0677">Repeat</keyword>
<feature type="domain" description="Disease resistance R13L4/SHOC-2-like LRR" evidence="3">
    <location>
        <begin position="2"/>
        <end position="251"/>
    </location>
</feature>
<gene>
    <name evidence="4" type="primary">gb08391</name>
    <name evidence="4" type="ORF">PR202_gb08391</name>
</gene>
<sequence length="285" mass="32638">MARLQNLQELEHVDVFSHSVSLLRELDQLTNLKKLSITLDYNKMEQGNQSHKEMLLSSLHQLERHILGDLSIKFELANEDNMSADSWQCHCLGSLRDLNIHAEGIIKVPEWLTSLNNISLLSLAVKDMDRNDLRVVGNIPNLLHFSLVLRDPDPESSSVIISRSHGFEKLKNFIFSSKRRLLFGYRSMPNVIDVTLFIYTRSCLRSACGIRNLSNLENIGVLLIGQDPSEVRAAGDAFKSAVSVHPNRPTLEIYSWAVIQGEEEEEEEEEERRTRRCISRDWDDN</sequence>
<name>A0AAV5EFD6_ELECO</name>
<evidence type="ECO:0000313" key="4">
    <source>
        <dbReference type="EMBL" id="GJN20950.1"/>
    </source>
</evidence>
<dbReference type="Pfam" id="PF23598">
    <property type="entry name" value="LRR_14"/>
    <property type="match status" value="1"/>
</dbReference>
<protein>
    <recommendedName>
        <fullName evidence="3">Disease resistance R13L4/SHOC-2-like LRR domain-containing protein</fullName>
    </recommendedName>
</protein>
<evidence type="ECO:0000259" key="3">
    <source>
        <dbReference type="Pfam" id="PF23598"/>
    </source>
</evidence>
<dbReference type="EMBL" id="BQKI01000075">
    <property type="protein sequence ID" value="GJN20950.1"/>
    <property type="molecule type" value="Genomic_DNA"/>
</dbReference>
<accession>A0AAV5EFD6</accession>
<organism evidence="4 5">
    <name type="scientific">Eleusine coracana subsp. coracana</name>
    <dbReference type="NCBI Taxonomy" id="191504"/>
    <lineage>
        <taxon>Eukaryota</taxon>
        <taxon>Viridiplantae</taxon>
        <taxon>Streptophyta</taxon>
        <taxon>Embryophyta</taxon>
        <taxon>Tracheophyta</taxon>
        <taxon>Spermatophyta</taxon>
        <taxon>Magnoliopsida</taxon>
        <taxon>Liliopsida</taxon>
        <taxon>Poales</taxon>
        <taxon>Poaceae</taxon>
        <taxon>PACMAD clade</taxon>
        <taxon>Chloridoideae</taxon>
        <taxon>Cynodonteae</taxon>
        <taxon>Eleusininae</taxon>
        <taxon>Eleusine</taxon>
    </lineage>
</organism>
<evidence type="ECO:0000256" key="2">
    <source>
        <dbReference type="SAM" id="MobiDB-lite"/>
    </source>
</evidence>
<proteinExistence type="predicted"/>
<reference evidence="4" key="2">
    <citation type="submission" date="2021-12" db="EMBL/GenBank/DDBJ databases">
        <title>Resequencing data analysis of finger millet.</title>
        <authorList>
            <person name="Hatakeyama M."/>
            <person name="Aluri S."/>
            <person name="Balachadran M.T."/>
            <person name="Sivarajan S.R."/>
            <person name="Poveda L."/>
            <person name="Shimizu-Inatsugi R."/>
            <person name="Schlapbach R."/>
            <person name="Sreeman S.M."/>
            <person name="Shimizu K.K."/>
        </authorList>
    </citation>
    <scope>NUCLEOTIDE SEQUENCE</scope>
</reference>
<evidence type="ECO:0000313" key="5">
    <source>
        <dbReference type="Proteomes" id="UP001054889"/>
    </source>
</evidence>
<dbReference type="InterPro" id="IPR055414">
    <property type="entry name" value="LRR_R13L4/SHOC2-like"/>
</dbReference>
<dbReference type="Proteomes" id="UP001054889">
    <property type="component" value="Unassembled WGS sequence"/>
</dbReference>
<reference evidence="4" key="1">
    <citation type="journal article" date="2018" name="DNA Res.">
        <title>Multiple hybrid de novo genome assembly of finger millet, an orphan allotetraploid crop.</title>
        <authorList>
            <person name="Hatakeyama M."/>
            <person name="Aluri S."/>
            <person name="Balachadran M.T."/>
            <person name="Sivarajan S.R."/>
            <person name="Patrignani A."/>
            <person name="Gruter S."/>
            <person name="Poveda L."/>
            <person name="Shimizu-Inatsugi R."/>
            <person name="Baeten J."/>
            <person name="Francoijs K.J."/>
            <person name="Nataraja K.N."/>
            <person name="Reddy Y.A.N."/>
            <person name="Phadnis S."/>
            <person name="Ravikumar R.L."/>
            <person name="Schlapbach R."/>
            <person name="Sreeman S.M."/>
            <person name="Shimizu K.K."/>
        </authorList>
    </citation>
    <scope>NUCLEOTIDE SEQUENCE</scope>
</reference>
<dbReference type="AlphaFoldDB" id="A0AAV5EFD6"/>
<comment type="caution">
    <text evidence="4">The sequence shown here is derived from an EMBL/GenBank/DDBJ whole genome shotgun (WGS) entry which is preliminary data.</text>
</comment>